<keyword evidence="2" id="KW-1185">Reference proteome</keyword>
<dbReference type="HOGENOM" id="CLU_2748026_0_0_2"/>
<gene>
    <name evidence="1" type="ordered locus">Hlac_2072</name>
</gene>
<organism evidence="1 2">
    <name type="scientific">Halorubrum lacusprofundi (strain ATCC 49239 / DSM 5036 / JCM 8891 / ACAM 34)</name>
    <dbReference type="NCBI Taxonomy" id="416348"/>
    <lineage>
        <taxon>Archaea</taxon>
        <taxon>Methanobacteriati</taxon>
        <taxon>Methanobacteriota</taxon>
        <taxon>Stenosarchaea group</taxon>
        <taxon>Halobacteria</taxon>
        <taxon>Halobacteriales</taxon>
        <taxon>Haloferacaceae</taxon>
        <taxon>Halorubrum</taxon>
    </lineage>
</organism>
<evidence type="ECO:0000313" key="2">
    <source>
        <dbReference type="Proteomes" id="UP000000740"/>
    </source>
</evidence>
<evidence type="ECO:0000313" key="1">
    <source>
        <dbReference type="EMBL" id="ACM57650.1"/>
    </source>
</evidence>
<dbReference type="eggNOG" id="arCOG03939">
    <property type="taxonomic scope" value="Archaea"/>
</dbReference>
<accession>B9LQZ6</accession>
<dbReference type="KEGG" id="hla:Hlac_2072"/>
<dbReference type="EMBL" id="CP001365">
    <property type="protein sequence ID" value="ACM57650.1"/>
    <property type="molecule type" value="Genomic_DNA"/>
</dbReference>
<sequence length="70" mass="7923">MRHKKSLRRYLNEMRTGNPLHETVVDLYLDGTVAFDTLVEIVGHQDAEVVRASKKLLDDGETLADELADL</sequence>
<proteinExistence type="predicted"/>
<dbReference type="AlphaFoldDB" id="B9LQZ6"/>
<protein>
    <submittedName>
        <fullName evidence="1">Uncharacterized protein</fullName>
    </submittedName>
</protein>
<reference evidence="1 2" key="1">
    <citation type="journal article" date="2016" name="Stand. Genomic Sci.">
        <title>Complete genome sequence of the Antarctic Halorubrum lacusprofundi type strain ACAM 34.</title>
        <authorList>
            <person name="Anderson I.J."/>
            <person name="DasSarma P."/>
            <person name="Lucas S."/>
            <person name="Copeland A."/>
            <person name="Lapidus A."/>
            <person name="Del Rio T.G."/>
            <person name="Tice H."/>
            <person name="Dalin E."/>
            <person name="Bruce D.C."/>
            <person name="Goodwin L."/>
            <person name="Pitluck S."/>
            <person name="Sims D."/>
            <person name="Brettin T.S."/>
            <person name="Detter J.C."/>
            <person name="Han C.S."/>
            <person name="Larimer F."/>
            <person name="Hauser L."/>
            <person name="Land M."/>
            <person name="Ivanova N."/>
            <person name="Richardson P."/>
            <person name="Cavicchioli R."/>
            <person name="DasSarma S."/>
            <person name="Woese C.R."/>
            <person name="Kyrpides N.C."/>
        </authorList>
    </citation>
    <scope>NUCLEOTIDE SEQUENCE [LARGE SCALE GENOMIC DNA]</scope>
    <source>
        <strain evidence="2">ATCC 49239 / DSM 5036 / JCM 8891 / ACAM 34</strain>
    </source>
</reference>
<dbReference type="Proteomes" id="UP000000740">
    <property type="component" value="Chromosome 1"/>
</dbReference>
<name>B9LQZ6_HALLT</name>